<dbReference type="InterPro" id="IPR006103">
    <property type="entry name" value="Glyco_hydro_2_cat"/>
</dbReference>
<dbReference type="RefSeq" id="WP_093917855.1">
    <property type="nucleotide sequence ID" value="NZ_FONW01000001.1"/>
</dbReference>
<dbReference type="Pfam" id="PF02836">
    <property type="entry name" value="Glyco_hydro_2_C"/>
    <property type="match status" value="1"/>
</dbReference>
<dbReference type="Pfam" id="PF18565">
    <property type="entry name" value="Glyco_hydro2_C5"/>
    <property type="match status" value="1"/>
</dbReference>
<organism evidence="10 11">
    <name type="scientific">Sunxiuqinia elliptica</name>
    <dbReference type="NCBI Taxonomy" id="655355"/>
    <lineage>
        <taxon>Bacteria</taxon>
        <taxon>Pseudomonadati</taxon>
        <taxon>Bacteroidota</taxon>
        <taxon>Bacteroidia</taxon>
        <taxon>Marinilabiliales</taxon>
        <taxon>Prolixibacteraceae</taxon>
        <taxon>Sunxiuqinia</taxon>
    </lineage>
</organism>
<dbReference type="Proteomes" id="UP000198964">
    <property type="component" value="Unassembled WGS sequence"/>
</dbReference>
<dbReference type="PANTHER" id="PTHR42732:SF1">
    <property type="entry name" value="BETA-MANNOSIDASE"/>
    <property type="match status" value="1"/>
</dbReference>
<dbReference type="InterPro" id="IPR040605">
    <property type="entry name" value="Glyco_hydro2_dom5"/>
</dbReference>
<dbReference type="GO" id="GO:0004553">
    <property type="term" value="F:hydrolase activity, hydrolyzing O-glycosyl compounds"/>
    <property type="evidence" value="ECO:0007669"/>
    <property type="project" value="InterPro"/>
</dbReference>
<dbReference type="InterPro" id="IPR013783">
    <property type="entry name" value="Ig-like_fold"/>
</dbReference>
<proteinExistence type="inferred from homology"/>
<dbReference type="InterPro" id="IPR036156">
    <property type="entry name" value="Beta-gal/glucu_dom_sf"/>
</dbReference>
<dbReference type="Pfam" id="PF00703">
    <property type="entry name" value="Glyco_hydro_2"/>
    <property type="match status" value="1"/>
</dbReference>
<sequence>MKQRRWFLKWVTLCVLSIVSVGVSAQWPGESIEVRSRDYSHAGFYKAGSEGRTVYNFNVGWRFFKGDMENAWQADFDDSSWELVSVPHGLELLPEEASGGINYQGVAWYRKQFRLTDEQAGKKLFVHFEAIMGKSKVWINGKFVKSHFGGFLPSIVDVTDYIEFGKDNVIAVMADNSDDPDYPPGKPQETMDFAYFGGIYRDVWLVETNPVHITNPNFSDVVAGGGVFVHYENLSEKQVAVVVETHVLNESGRKQTVKLESVIRDEADKAVGKTQSSLTMKAGESRTVKQKIIVDNPQLWHPDHPNLYQLDSRVLGRSSGAIDAVRTRIGIRKIEFRGRDGLYINNKPFEDKLIGGNRHQDFAYVGNAISNNMHWRDVQKLREAGFRVIRSAHYPQDPAFMDACDELGMLVIVATPGWQFYNKKPIFSERVYSDIRNMIRRDRNHPSVMLWEPILNETHYPKEFAQTVHNIVHEEFPYQGAYTAADLSPSHPETTEIFDVVFAHPRDEYEMEQSVFTREWGDNVDDWSSHNSTSRMPLSWGEAPQLIQANHYAKPDYPFSCIDRLYKTPRQHVGGTMWHSFDHQRGYHPDPFWGGIMDAFRQPKYAWYMFRSQREPQLEVPNVANGPMVYIANELSPFSSKDITVYTNCDEVRLTVFGKEVGTQKAGNDEPGIKHPIVVFEDAFDFMEEKKLHRARKFDQATVVAEGVIDGKVVTTSTRMPARRKTRIVLKVDHAGAPLQADGSDLLSVVAFVEDDRGNVKRLCEDEIYFEVSGEGSLVGDATIGANPRRVEWGTAPALIRSTTTPGKITIVAKPAFGGINRLEKGELVIESIPANMSFIYNEQPAAKVGQTTRTSSNDVEPAEVKELKQKLEETQRELNQLKLKEIERQQEEFEGLD</sequence>
<feature type="domain" description="Glycoside hydrolase family 2 catalytic" evidence="7">
    <location>
        <begin position="341"/>
        <end position="469"/>
    </location>
</feature>
<comment type="similarity">
    <text evidence="1">Belongs to the glycosyl hydrolase 2 family.</text>
</comment>
<keyword evidence="4" id="KW-0175">Coiled coil</keyword>
<keyword evidence="2" id="KW-0378">Hydrolase</keyword>
<dbReference type="PRINTS" id="PR00132">
    <property type="entry name" value="GLHYDRLASE2"/>
</dbReference>
<keyword evidence="5" id="KW-0732">Signal</keyword>
<evidence type="ECO:0000259" key="7">
    <source>
        <dbReference type="Pfam" id="PF02836"/>
    </source>
</evidence>
<dbReference type="SUPFAM" id="SSF49303">
    <property type="entry name" value="beta-Galactosidase/glucuronidase domain"/>
    <property type="match status" value="1"/>
</dbReference>
<feature type="domain" description="Glycoside hydrolase family 2" evidence="9">
    <location>
        <begin position="735"/>
        <end position="814"/>
    </location>
</feature>
<dbReference type="AlphaFoldDB" id="A0A1I2ADX5"/>
<feature type="signal peptide" evidence="5">
    <location>
        <begin position="1"/>
        <end position="25"/>
    </location>
</feature>
<evidence type="ECO:0000259" key="6">
    <source>
        <dbReference type="Pfam" id="PF00703"/>
    </source>
</evidence>
<keyword evidence="3" id="KW-0326">Glycosidase</keyword>
<evidence type="ECO:0000256" key="5">
    <source>
        <dbReference type="SAM" id="SignalP"/>
    </source>
</evidence>
<dbReference type="PANTHER" id="PTHR42732">
    <property type="entry name" value="BETA-GALACTOSIDASE"/>
    <property type="match status" value="1"/>
</dbReference>
<feature type="domain" description="Glycosyl hydrolases family 2 sugar binding" evidence="8">
    <location>
        <begin position="102"/>
        <end position="207"/>
    </location>
</feature>
<name>A0A1I2ADX5_9BACT</name>
<evidence type="ECO:0000259" key="9">
    <source>
        <dbReference type="Pfam" id="PF18565"/>
    </source>
</evidence>
<reference evidence="10 11" key="1">
    <citation type="submission" date="2016-10" db="EMBL/GenBank/DDBJ databases">
        <authorList>
            <person name="de Groot N.N."/>
        </authorList>
    </citation>
    <scope>NUCLEOTIDE SEQUENCE [LARGE SCALE GENOMIC DNA]</scope>
    <source>
        <strain evidence="10 11">CGMCC 1.9156</strain>
    </source>
</reference>
<evidence type="ECO:0000256" key="1">
    <source>
        <dbReference type="ARBA" id="ARBA00007401"/>
    </source>
</evidence>
<dbReference type="SUPFAM" id="SSF49785">
    <property type="entry name" value="Galactose-binding domain-like"/>
    <property type="match status" value="1"/>
</dbReference>
<feature type="domain" description="Glycoside hydrolase family 2 immunoglobulin-like beta-sandwich" evidence="6">
    <location>
        <begin position="228"/>
        <end position="332"/>
    </location>
</feature>
<dbReference type="InterPro" id="IPR006104">
    <property type="entry name" value="Glyco_hydro_2_N"/>
</dbReference>
<dbReference type="GO" id="GO:0005975">
    <property type="term" value="P:carbohydrate metabolic process"/>
    <property type="evidence" value="ECO:0007669"/>
    <property type="project" value="InterPro"/>
</dbReference>
<dbReference type="Pfam" id="PF02837">
    <property type="entry name" value="Glyco_hydro_2_N"/>
    <property type="match status" value="1"/>
</dbReference>
<dbReference type="InterPro" id="IPR006101">
    <property type="entry name" value="Glyco_hydro_2"/>
</dbReference>
<dbReference type="InterPro" id="IPR051913">
    <property type="entry name" value="GH2_Domain-Containing"/>
</dbReference>
<dbReference type="InterPro" id="IPR006102">
    <property type="entry name" value="Ig-like_GH2"/>
</dbReference>
<dbReference type="InterPro" id="IPR017853">
    <property type="entry name" value="GH"/>
</dbReference>
<feature type="coiled-coil region" evidence="4">
    <location>
        <begin position="858"/>
        <end position="892"/>
    </location>
</feature>
<feature type="chain" id="PRO_5011618050" evidence="5">
    <location>
        <begin position="26"/>
        <end position="898"/>
    </location>
</feature>
<keyword evidence="11" id="KW-1185">Reference proteome</keyword>
<evidence type="ECO:0000313" key="10">
    <source>
        <dbReference type="EMBL" id="SFE42072.1"/>
    </source>
</evidence>
<evidence type="ECO:0000256" key="3">
    <source>
        <dbReference type="ARBA" id="ARBA00023295"/>
    </source>
</evidence>
<accession>A0A1I2ADX5</accession>
<dbReference type="InterPro" id="IPR008979">
    <property type="entry name" value="Galactose-bd-like_sf"/>
</dbReference>
<protein>
    <submittedName>
        <fullName evidence="10">Beta-galactosidase</fullName>
    </submittedName>
</protein>
<dbReference type="Gene3D" id="2.60.40.10">
    <property type="entry name" value="Immunoglobulins"/>
    <property type="match status" value="3"/>
</dbReference>
<evidence type="ECO:0000256" key="4">
    <source>
        <dbReference type="SAM" id="Coils"/>
    </source>
</evidence>
<dbReference type="STRING" id="655355.SAMN05216283_10194"/>
<dbReference type="Gene3D" id="3.20.20.80">
    <property type="entry name" value="Glycosidases"/>
    <property type="match status" value="1"/>
</dbReference>
<dbReference type="Gene3D" id="2.60.120.260">
    <property type="entry name" value="Galactose-binding domain-like"/>
    <property type="match status" value="1"/>
</dbReference>
<evidence type="ECO:0000313" key="11">
    <source>
        <dbReference type="Proteomes" id="UP000198964"/>
    </source>
</evidence>
<dbReference type="SUPFAM" id="SSF51445">
    <property type="entry name" value="(Trans)glycosidases"/>
    <property type="match status" value="1"/>
</dbReference>
<evidence type="ECO:0000256" key="2">
    <source>
        <dbReference type="ARBA" id="ARBA00022801"/>
    </source>
</evidence>
<gene>
    <name evidence="10" type="ORF">SAMN05216283_10194</name>
</gene>
<evidence type="ECO:0000259" key="8">
    <source>
        <dbReference type="Pfam" id="PF02837"/>
    </source>
</evidence>
<dbReference type="EMBL" id="FONW01000001">
    <property type="protein sequence ID" value="SFE42072.1"/>
    <property type="molecule type" value="Genomic_DNA"/>
</dbReference>